<keyword evidence="3" id="KW-1185">Reference proteome</keyword>
<protein>
    <submittedName>
        <fullName evidence="2">Uncharacterized protein</fullName>
    </submittedName>
</protein>
<evidence type="ECO:0000256" key="1">
    <source>
        <dbReference type="SAM" id="Phobius"/>
    </source>
</evidence>
<keyword evidence="1" id="KW-0812">Transmembrane</keyword>
<proteinExistence type="predicted"/>
<feature type="transmembrane region" description="Helical" evidence="1">
    <location>
        <begin position="42"/>
        <end position="60"/>
    </location>
</feature>
<evidence type="ECO:0000313" key="2">
    <source>
        <dbReference type="EMBL" id="MBZ5710603.1"/>
    </source>
</evidence>
<comment type="caution">
    <text evidence="2">The sequence shown here is derived from an EMBL/GenBank/DDBJ whole genome shotgun (WGS) entry which is preliminary data.</text>
</comment>
<name>A0ABS7TQT9_9BACT</name>
<accession>A0ABS7TQT9</accession>
<sequence>MTRLETSSPSGKGVAYLDRRQRLGFSPTLAFWTRPDIQKLTGPWLAGFVVLWSIALSMFVMQWVPIWASGLLGGAGLFLFIALFERYLRTRLRSRALEEGEGPESGA</sequence>
<gene>
    <name evidence="2" type="ORF">K7C98_15185</name>
</gene>
<dbReference type="Proteomes" id="UP001139031">
    <property type="component" value="Unassembled WGS sequence"/>
</dbReference>
<keyword evidence="1" id="KW-1133">Transmembrane helix</keyword>
<dbReference type="EMBL" id="JAIRAU010000019">
    <property type="protein sequence ID" value="MBZ5710603.1"/>
    <property type="molecule type" value="Genomic_DNA"/>
</dbReference>
<evidence type="ECO:0000313" key="3">
    <source>
        <dbReference type="Proteomes" id="UP001139031"/>
    </source>
</evidence>
<dbReference type="RefSeq" id="WP_224192373.1">
    <property type="nucleotide sequence ID" value="NZ_JAIRAU010000019.1"/>
</dbReference>
<keyword evidence="1" id="KW-0472">Membrane</keyword>
<reference evidence="2" key="1">
    <citation type="submission" date="2021-08" db="EMBL/GenBank/DDBJ databases">
        <authorList>
            <person name="Stevens D.C."/>
        </authorList>
    </citation>
    <scope>NUCLEOTIDE SEQUENCE</scope>
    <source>
        <strain evidence="2">DSM 53165</strain>
    </source>
</reference>
<organism evidence="2 3">
    <name type="scientific">Nannocystis pusilla</name>
    <dbReference type="NCBI Taxonomy" id="889268"/>
    <lineage>
        <taxon>Bacteria</taxon>
        <taxon>Pseudomonadati</taxon>
        <taxon>Myxococcota</taxon>
        <taxon>Polyangia</taxon>
        <taxon>Nannocystales</taxon>
        <taxon>Nannocystaceae</taxon>
        <taxon>Nannocystis</taxon>
    </lineage>
</organism>
<feature type="transmembrane region" description="Helical" evidence="1">
    <location>
        <begin position="66"/>
        <end position="84"/>
    </location>
</feature>